<evidence type="ECO:0000256" key="1">
    <source>
        <dbReference type="ARBA" id="ARBA00023015"/>
    </source>
</evidence>
<dbReference type="Pfam" id="PF00392">
    <property type="entry name" value="GntR"/>
    <property type="match status" value="1"/>
</dbReference>
<reference evidence="5 6" key="1">
    <citation type="submission" date="2016-08" db="EMBL/GenBank/DDBJ databases">
        <title>Complete genome sequence of Acinetobacter baylyi strain GFJ2.</title>
        <authorList>
            <person name="Tabata M."/>
            <person name="Kuboki S."/>
            <person name="Gibu N."/>
            <person name="Kinouchi Y."/>
            <person name="Vangnai A."/>
            <person name="Kasai D."/>
            <person name="Fukuda M."/>
        </authorList>
    </citation>
    <scope>NUCLEOTIDE SEQUENCE [LARGE SCALE GENOMIC DNA]</scope>
    <source>
        <strain evidence="5 6">GFJ2</strain>
    </source>
</reference>
<dbReference type="AlphaFoldDB" id="A0A1P8EHL6"/>
<dbReference type="SMART" id="SM00345">
    <property type="entry name" value="HTH_GNTR"/>
    <property type="match status" value="1"/>
</dbReference>
<dbReference type="PANTHER" id="PTHR43537">
    <property type="entry name" value="TRANSCRIPTIONAL REGULATOR, GNTR FAMILY"/>
    <property type="match status" value="1"/>
</dbReference>
<organism evidence="5 6">
    <name type="scientific">Acinetobacter soli</name>
    <dbReference type="NCBI Taxonomy" id="487316"/>
    <lineage>
        <taxon>Bacteria</taxon>
        <taxon>Pseudomonadati</taxon>
        <taxon>Pseudomonadota</taxon>
        <taxon>Gammaproteobacteria</taxon>
        <taxon>Moraxellales</taxon>
        <taxon>Moraxellaceae</taxon>
        <taxon>Acinetobacter</taxon>
    </lineage>
</organism>
<gene>
    <name evidence="5" type="ORF">BEN76_06635</name>
</gene>
<dbReference type="STRING" id="487316.BEN76_06635"/>
<dbReference type="Gene3D" id="1.10.10.10">
    <property type="entry name" value="Winged helix-like DNA-binding domain superfamily/Winged helix DNA-binding domain"/>
    <property type="match status" value="1"/>
</dbReference>
<feature type="domain" description="HTH gntR-type" evidence="4">
    <location>
        <begin position="26"/>
        <end position="94"/>
    </location>
</feature>
<evidence type="ECO:0000313" key="6">
    <source>
        <dbReference type="Proteomes" id="UP000185674"/>
    </source>
</evidence>
<keyword evidence="2" id="KW-0238">DNA-binding</keyword>
<dbReference type="InterPro" id="IPR036388">
    <property type="entry name" value="WH-like_DNA-bd_sf"/>
</dbReference>
<dbReference type="PANTHER" id="PTHR43537:SF24">
    <property type="entry name" value="GLUCONATE OPERON TRANSCRIPTIONAL REPRESSOR"/>
    <property type="match status" value="1"/>
</dbReference>
<evidence type="ECO:0000256" key="3">
    <source>
        <dbReference type="ARBA" id="ARBA00023163"/>
    </source>
</evidence>
<dbReference type="InterPro" id="IPR011711">
    <property type="entry name" value="GntR_C"/>
</dbReference>
<evidence type="ECO:0000259" key="4">
    <source>
        <dbReference type="PROSITE" id="PS50949"/>
    </source>
</evidence>
<evidence type="ECO:0000313" key="5">
    <source>
        <dbReference type="EMBL" id="APV35710.1"/>
    </source>
</evidence>
<dbReference type="EMBL" id="CP016896">
    <property type="protein sequence ID" value="APV35710.1"/>
    <property type="molecule type" value="Genomic_DNA"/>
</dbReference>
<proteinExistence type="predicted"/>
<dbReference type="Gene3D" id="1.20.120.530">
    <property type="entry name" value="GntR ligand-binding domain-like"/>
    <property type="match status" value="1"/>
</dbReference>
<evidence type="ECO:0000256" key="2">
    <source>
        <dbReference type="ARBA" id="ARBA00023125"/>
    </source>
</evidence>
<dbReference type="SMART" id="SM00895">
    <property type="entry name" value="FCD"/>
    <property type="match status" value="1"/>
</dbReference>
<dbReference type="Proteomes" id="UP000185674">
    <property type="component" value="Chromosome"/>
</dbReference>
<sequence>MNLSFNYFLESQSSMKSTALVKRSSSQVTDQAVEIIHERIQNGIYPVGSALPSQRELSSELGISRASLREALTRLAALGLLNIMAGKGAYVTALESQPVEQWNIQFKISLKDFYQLRYILEGFSALLACEYISDHDIETLNQHFQQLKAAIEAHHWTEAAEHDFLFHQLIIGLSNNQSIIQSLKNQTDWMKQSQILPFVQPNLAYKTVQEHEQILQALSQRNAAAAEKAMRLHIVGAAQRAGVYFSSHSI</sequence>
<dbReference type="Pfam" id="PF07729">
    <property type="entry name" value="FCD"/>
    <property type="match status" value="1"/>
</dbReference>
<dbReference type="KEGG" id="asol:BEN76_06635"/>
<dbReference type="SUPFAM" id="SSF48008">
    <property type="entry name" value="GntR ligand-binding domain-like"/>
    <property type="match status" value="1"/>
</dbReference>
<dbReference type="CDD" id="cd07377">
    <property type="entry name" value="WHTH_GntR"/>
    <property type="match status" value="1"/>
</dbReference>
<dbReference type="SUPFAM" id="SSF46785">
    <property type="entry name" value="Winged helix' DNA-binding domain"/>
    <property type="match status" value="1"/>
</dbReference>
<dbReference type="InterPro" id="IPR000524">
    <property type="entry name" value="Tscrpt_reg_HTH_GntR"/>
</dbReference>
<protein>
    <submittedName>
        <fullName evidence="5">GntR family transcriptional regulator</fullName>
    </submittedName>
</protein>
<dbReference type="GO" id="GO:0003677">
    <property type="term" value="F:DNA binding"/>
    <property type="evidence" value="ECO:0007669"/>
    <property type="project" value="UniProtKB-KW"/>
</dbReference>
<dbReference type="PROSITE" id="PS50949">
    <property type="entry name" value="HTH_GNTR"/>
    <property type="match status" value="1"/>
</dbReference>
<dbReference type="PRINTS" id="PR00035">
    <property type="entry name" value="HTHGNTR"/>
</dbReference>
<dbReference type="InterPro" id="IPR008920">
    <property type="entry name" value="TF_FadR/GntR_C"/>
</dbReference>
<name>A0A1P8EHL6_9GAMM</name>
<accession>A0A1P8EHL6</accession>
<dbReference type="InterPro" id="IPR036390">
    <property type="entry name" value="WH_DNA-bd_sf"/>
</dbReference>
<keyword evidence="1" id="KW-0805">Transcription regulation</keyword>
<dbReference type="eggNOG" id="COG2186">
    <property type="taxonomic scope" value="Bacteria"/>
</dbReference>
<dbReference type="GO" id="GO:0003700">
    <property type="term" value="F:DNA-binding transcription factor activity"/>
    <property type="evidence" value="ECO:0007669"/>
    <property type="project" value="InterPro"/>
</dbReference>
<keyword evidence="3" id="KW-0804">Transcription</keyword>